<reference evidence="1 2" key="1">
    <citation type="journal article" date="2021" name="BMC Biol.">
        <title>Horizontally acquired antibacterial genes associated with adaptive radiation of ladybird beetles.</title>
        <authorList>
            <person name="Li H.S."/>
            <person name="Tang X.F."/>
            <person name="Huang Y.H."/>
            <person name="Xu Z.Y."/>
            <person name="Chen M.L."/>
            <person name="Du X.Y."/>
            <person name="Qiu B.Y."/>
            <person name="Chen P.T."/>
            <person name="Zhang W."/>
            <person name="Slipinski A."/>
            <person name="Escalona H.E."/>
            <person name="Waterhouse R.M."/>
            <person name="Zwick A."/>
            <person name="Pang H."/>
        </authorList>
    </citation>
    <scope>NUCLEOTIDE SEQUENCE [LARGE SCALE GENOMIC DNA]</scope>
    <source>
        <strain evidence="1">SYSU2018</strain>
    </source>
</reference>
<evidence type="ECO:0000313" key="2">
    <source>
        <dbReference type="Proteomes" id="UP001516400"/>
    </source>
</evidence>
<name>A0ABD2PBM1_9CUCU</name>
<dbReference type="EMBL" id="JABFTP020000185">
    <property type="protein sequence ID" value="KAL3288066.1"/>
    <property type="molecule type" value="Genomic_DNA"/>
</dbReference>
<dbReference type="AlphaFoldDB" id="A0ABD2PBM1"/>
<feature type="non-terminal residue" evidence="1">
    <location>
        <position position="58"/>
    </location>
</feature>
<sequence length="58" mass="6897">MRRTKKKNEKYAGKKEFTNADLQLWQDYLVGHIEELNKVLGLPEVIFNKNAEQSKKEF</sequence>
<keyword evidence="2" id="KW-1185">Reference proteome</keyword>
<dbReference type="Proteomes" id="UP001516400">
    <property type="component" value="Unassembled WGS sequence"/>
</dbReference>
<comment type="caution">
    <text evidence="1">The sequence shown here is derived from an EMBL/GenBank/DDBJ whole genome shotgun (WGS) entry which is preliminary data.</text>
</comment>
<evidence type="ECO:0000313" key="1">
    <source>
        <dbReference type="EMBL" id="KAL3288066.1"/>
    </source>
</evidence>
<accession>A0ABD2PBM1</accession>
<proteinExistence type="predicted"/>
<organism evidence="1 2">
    <name type="scientific">Cryptolaemus montrouzieri</name>
    <dbReference type="NCBI Taxonomy" id="559131"/>
    <lineage>
        <taxon>Eukaryota</taxon>
        <taxon>Metazoa</taxon>
        <taxon>Ecdysozoa</taxon>
        <taxon>Arthropoda</taxon>
        <taxon>Hexapoda</taxon>
        <taxon>Insecta</taxon>
        <taxon>Pterygota</taxon>
        <taxon>Neoptera</taxon>
        <taxon>Endopterygota</taxon>
        <taxon>Coleoptera</taxon>
        <taxon>Polyphaga</taxon>
        <taxon>Cucujiformia</taxon>
        <taxon>Coccinelloidea</taxon>
        <taxon>Coccinellidae</taxon>
        <taxon>Scymninae</taxon>
        <taxon>Scymnini</taxon>
        <taxon>Cryptolaemus</taxon>
    </lineage>
</organism>
<protein>
    <submittedName>
        <fullName evidence="1">Uncharacterized protein</fullName>
    </submittedName>
</protein>
<gene>
    <name evidence="1" type="ORF">HHI36_002517</name>
</gene>